<dbReference type="InterPro" id="IPR001283">
    <property type="entry name" value="CRISP-related"/>
</dbReference>
<evidence type="ECO:0000313" key="2">
    <source>
        <dbReference type="Proteomes" id="UP000887563"/>
    </source>
</evidence>
<dbReference type="InterPro" id="IPR035940">
    <property type="entry name" value="CAP_sf"/>
</dbReference>
<evidence type="ECO:0000313" key="3">
    <source>
        <dbReference type="WBParaSite" id="Minc3s03393g33714"/>
    </source>
</evidence>
<feature type="domain" description="SCP" evidence="1">
    <location>
        <begin position="12"/>
        <end position="172"/>
    </location>
</feature>
<reference evidence="3" key="1">
    <citation type="submission" date="2022-11" db="UniProtKB">
        <authorList>
            <consortium name="WormBaseParasite"/>
        </authorList>
    </citation>
    <scope>IDENTIFICATION</scope>
</reference>
<dbReference type="Proteomes" id="UP000887563">
    <property type="component" value="Unplaced"/>
</dbReference>
<dbReference type="InterPro" id="IPR002413">
    <property type="entry name" value="V5_allergen-like"/>
</dbReference>
<dbReference type="PRINTS" id="PR00838">
    <property type="entry name" value="V5ALLERGEN"/>
</dbReference>
<evidence type="ECO:0000259" key="1">
    <source>
        <dbReference type="SMART" id="SM00198"/>
    </source>
</evidence>
<dbReference type="CDD" id="cd05380">
    <property type="entry name" value="CAP_euk"/>
    <property type="match status" value="2"/>
</dbReference>
<dbReference type="PROSITE" id="PS01010">
    <property type="entry name" value="CRISP_2"/>
    <property type="match status" value="1"/>
</dbReference>
<dbReference type="SUPFAM" id="SSF55797">
    <property type="entry name" value="PR-1-like"/>
    <property type="match status" value="2"/>
</dbReference>
<sequence>MNNEFTNAIDQAGRDAVVYWHNYFRAELVAGRVKNKTGEFLPKAKHMKKMEFSLELEKQAQAWADKCTYSHSNPYGNYGENFYAYARMDNDSAAIEYVVKGWWSELIYRGALGPYPGQDCVAFDAPQNNRGIGHWTQLAWWDTNLVGCGIGRCPKYKSYVVCQYKPPCIVSDIDSEQDVALYQFIIKIGFTIITNAIDQAGRDAVVYWHNYFRAELVAGRVKNKTGEFLPKAKHMKKMQFSLELEKQAQAWADKCTYSHSNPYGNYGENFYAYARMDNDSAAIEYVVKGWWSELIYRGALGPYPGQDCVAFDAPQNNRGIGHWTQLAWWDTNLVGCGIGRCPKYKSYVVCQYKPPGNVYTACVYRAGEPCASCKDKCDSKTKLCLD</sequence>
<name>A0A914N0R6_MELIC</name>
<dbReference type="Pfam" id="PF00188">
    <property type="entry name" value="CAP"/>
    <property type="match status" value="2"/>
</dbReference>
<dbReference type="WBParaSite" id="Minc3s03393g33714">
    <property type="protein sequence ID" value="Minc3s03393g33714"/>
    <property type="gene ID" value="Minc3s03393g33714"/>
</dbReference>
<dbReference type="InterPro" id="IPR018244">
    <property type="entry name" value="Allrgn_V5/Tpx1_CS"/>
</dbReference>
<dbReference type="InterPro" id="IPR014044">
    <property type="entry name" value="CAP_dom"/>
</dbReference>
<feature type="domain" description="SCP" evidence="1">
    <location>
        <begin position="200"/>
        <end position="360"/>
    </location>
</feature>
<proteinExistence type="predicted"/>
<dbReference type="PRINTS" id="PR00837">
    <property type="entry name" value="V5TPXLIKE"/>
</dbReference>
<dbReference type="SMART" id="SM00198">
    <property type="entry name" value="SCP"/>
    <property type="match status" value="2"/>
</dbReference>
<keyword evidence="2" id="KW-1185">Reference proteome</keyword>
<protein>
    <submittedName>
        <fullName evidence="3">SCP domain-containing protein</fullName>
    </submittedName>
</protein>
<dbReference type="GO" id="GO:0005576">
    <property type="term" value="C:extracellular region"/>
    <property type="evidence" value="ECO:0007669"/>
    <property type="project" value="InterPro"/>
</dbReference>
<dbReference type="Gene3D" id="3.40.33.10">
    <property type="entry name" value="CAP"/>
    <property type="match status" value="2"/>
</dbReference>
<accession>A0A914N0R6</accession>
<dbReference type="PROSITE" id="PS01009">
    <property type="entry name" value="CRISP_1"/>
    <property type="match status" value="2"/>
</dbReference>
<dbReference type="AlphaFoldDB" id="A0A914N0R6"/>
<organism evidence="2 3">
    <name type="scientific">Meloidogyne incognita</name>
    <name type="common">Southern root-knot nematode worm</name>
    <name type="synonym">Oxyuris incognita</name>
    <dbReference type="NCBI Taxonomy" id="6306"/>
    <lineage>
        <taxon>Eukaryota</taxon>
        <taxon>Metazoa</taxon>
        <taxon>Ecdysozoa</taxon>
        <taxon>Nematoda</taxon>
        <taxon>Chromadorea</taxon>
        <taxon>Rhabditida</taxon>
        <taxon>Tylenchina</taxon>
        <taxon>Tylenchomorpha</taxon>
        <taxon>Tylenchoidea</taxon>
        <taxon>Meloidogynidae</taxon>
        <taxon>Meloidogyninae</taxon>
        <taxon>Meloidogyne</taxon>
        <taxon>Meloidogyne incognita group</taxon>
    </lineage>
</organism>
<dbReference type="PANTHER" id="PTHR10334">
    <property type="entry name" value="CYSTEINE-RICH SECRETORY PROTEIN-RELATED"/>
    <property type="match status" value="1"/>
</dbReference>